<feature type="domain" description="DDH" evidence="1">
    <location>
        <begin position="20"/>
        <end position="159"/>
    </location>
</feature>
<reference evidence="3 4" key="1">
    <citation type="submission" date="2022-01" db="EMBL/GenBank/DDBJ databases">
        <title>Desulfofustis limnae sp. nov., a novel mesophilic sulfate-reducing bacterium isolated from marsh soil.</title>
        <authorList>
            <person name="Watanabe M."/>
            <person name="Takahashi A."/>
            <person name="Kojima H."/>
            <person name="Fukui M."/>
        </authorList>
    </citation>
    <scope>NUCLEOTIDE SEQUENCE [LARGE SCALE GENOMIC DNA]</scope>
    <source>
        <strain evidence="3 4">PPLL</strain>
    </source>
</reference>
<dbReference type="InterPro" id="IPR051319">
    <property type="entry name" value="Oligoribo/pAp-PDE_c-di-AMP_PDE"/>
</dbReference>
<name>A0ABM7WA68_9BACT</name>
<dbReference type="Gene3D" id="3.90.1640.10">
    <property type="entry name" value="inorganic pyrophosphatase (n-terminal core)"/>
    <property type="match status" value="1"/>
</dbReference>
<dbReference type="EMBL" id="AP025516">
    <property type="protein sequence ID" value="BDD87788.1"/>
    <property type="molecule type" value="Genomic_DNA"/>
</dbReference>
<accession>A0ABM7WA68</accession>
<dbReference type="Pfam" id="PF02272">
    <property type="entry name" value="DHHA1"/>
    <property type="match status" value="1"/>
</dbReference>
<sequence length="338" mass="36877">MNVNTVPEQILDVFREKGHFLILTHIHPDGDALGSQLGLADILTQRGKEVLCYLDAPVSHLYDFLPGAERVCCSKADVKRFCSQAGSDLATVVLDCGEADRLGREKEVLTAVKPVLVVDHHRSHRSFGDICWVDPARSSTGEMVYEIGEALGHTFSPEAAFNIYVAIATDTGSFRYENTGSRTLEIAARLVDGGVHPEQVSVHIHENFSPARMRLLRMVLETLDLHENDQIACIHVTGDMLAASGATIHDIEGFVDFPRSIRSVRVAFFLKAVEGKEKVSVSLRAKGTVDVAEIAKAFAGGGHRNAAGCRFSGVSIEEVRRTLIRAIIEQMAANLAHP</sequence>
<dbReference type="InterPro" id="IPR003156">
    <property type="entry name" value="DHHA1_dom"/>
</dbReference>
<organism evidence="3 4">
    <name type="scientific">Desulfofustis limnaeus</name>
    <dbReference type="NCBI Taxonomy" id="2740163"/>
    <lineage>
        <taxon>Bacteria</taxon>
        <taxon>Pseudomonadati</taxon>
        <taxon>Thermodesulfobacteriota</taxon>
        <taxon>Desulfobulbia</taxon>
        <taxon>Desulfobulbales</taxon>
        <taxon>Desulfocapsaceae</taxon>
        <taxon>Desulfofustis</taxon>
    </lineage>
</organism>
<dbReference type="PANTHER" id="PTHR47618">
    <property type="entry name" value="BIFUNCTIONAL OLIGORIBONUCLEASE AND PAP PHOSPHATASE NRNA"/>
    <property type="match status" value="1"/>
</dbReference>
<dbReference type="SUPFAM" id="SSF64182">
    <property type="entry name" value="DHH phosphoesterases"/>
    <property type="match status" value="1"/>
</dbReference>
<proteinExistence type="predicted"/>
<gene>
    <name evidence="3" type="ORF">DPPLL_21530</name>
</gene>
<dbReference type="PANTHER" id="PTHR47618:SF1">
    <property type="entry name" value="BIFUNCTIONAL OLIGORIBONUCLEASE AND PAP PHOSPHATASE NRNA"/>
    <property type="match status" value="1"/>
</dbReference>
<dbReference type="InterPro" id="IPR001667">
    <property type="entry name" value="DDH_dom"/>
</dbReference>
<evidence type="ECO:0000313" key="3">
    <source>
        <dbReference type="EMBL" id="BDD87788.1"/>
    </source>
</evidence>
<dbReference type="RefSeq" id="WP_284151200.1">
    <property type="nucleotide sequence ID" value="NZ_AP025516.1"/>
</dbReference>
<evidence type="ECO:0000313" key="4">
    <source>
        <dbReference type="Proteomes" id="UP000830055"/>
    </source>
</evidence>
<feature type="domain" description="DHHA1" evidence="2">
    <location>
        <begin position="245"/>
        <end position="329"/>
    </location>
</feature>
<dbReference type="Proteomes" id="UP000830055">
    <property type="component" value="Chromosome"/>
</dbReference>
<evidence type="ECO:0000259" key="1">
    <source>
        <dbReference type="Pfam" id="PF01368"/>
    </source>
</evidence>
<dbReference type="Pfam" id="PF01368">
    <property type="entry name" value="DHH"/>
    <property type="match status" value="1"/>
</dbReference>
<keyword evidence="4" id="KW-1185">Reference proteome</keyword>
<protein>
    <submittedName>
        <fullName evidence="3">Phosphoesterase</fullName>
    </submittedName>
</protein>
<dbReference type="InterPro" id="IPR038763">
    <property type="entry name" value="DHH_sf"/>
</dbReference>
<dbReference type="Gene3D" id="3.10.310.30">
    <property type="match status" value="1"/>
</dbReference>
<evidence type="ECO:0000259" key="2">
    <source>
        <dbReference type="Pfam" id="PF02272"/>
    </source>
</evidence>